<dbReference type="EMBL" id="OCTY01000002">
    <property type="protein sequence ID" value="SOJ55621.1"/>
    <property type="molecule type" value="Genomic_DNA"/>
</dbReference>
<dbReference type="InterPro" id="IPR046576">
    <property type="entry name" value="DUF6636"/>
</dbReference>
<dbReference type="PROSITE" id="PS51257">
    <property type="entry name" value="PROKAR_LIPOPROTEIN"/>
    <property type="match status" value="1"/>
</dbReference>
<feature type="region of interest" description="Disordered" evidence="1">
    <location>
        <begin position="35"/>
        <end position="62"/>
    </location>
</feature>
<feature type="compositionally biased region" description="Polar residues" evidence="1">
    <location>
        <begin position="49"/>
        <end position="62"/>
    </location>
</feature>
<evidence type="ECO:0008006" key="4">
    <source>
        <dbReference type="Google" id="ProtNLM"/>
    </source>
</evidence>
<evidence type="ECO:0000256" key="1">
    <source>
        <dbReference type="SAM" id="MobiDB-lite"/>
    </source>
</evidence>
<dbReference type="AlphaFoldDB" id="A0A7Z7IL55"/>
<proteinExistence type="predicted"/>
<keyword evidence="3" id="KW-1185">Reference proteome</keyword>
<sequence length="190" mass="19641">MRAMAWSSRMAASTLYTVGVLVVSVIALAGCGISSETQSESSPPEAGQTKPSAAQTAPGTSTALAPVDREVYELTGFLSPSGNVGCKISPTSVRCDIDQRDWSPPPRPADCRLDYGQGISIGSGGLAHFVCAGDTVRVLPPFGGAGEPLAYRQAIKAGPIRCESAESGITCRDAGSGHGFSISREAYQLF</sequence>
<feature type="compositionally biased region" description="Low complexity" evidence="1">
    <location>
        <begin position="35"/>
        <end position="45"/>
    </location>
</feature>
<organism evidence="2 3">
    <name type="scientific">Mycobacterium simulans</name>
    <dbReference type="NCBI Taxonomy" id="627089"/>
    <lineage>
        <taxon>Bacteria</taxon>
        <taxon>Bacillati</taxon>
        <taxon>Actinomycetota</taxon>
        <taxon>Actinomycetes</taxon>
        <taxon>Mycobacteriales</taxon>
        <taxon>Mycobacteriaceae</taxon>
        <taxon>Mycobacterium</taxon>
    </lineage>
</organism>
<accession>A0A7Z7IL55</accession>
<comment type="caution">
    <text evidence="2">The sequence shown here is derived from an EMBL/GenBank/DDBJ whole genome shotgun (WGS) entry which is preliminary data.</text>
</comment>
<evidence type="ECO:0000313" key="3">
    <source>
        <dbReference type="Proteomes" id="UP000554965"/>
    </source>
</evidence>
<dbReference type="Pfam" id="PF20341">
    <property type="entry name" value="DUF6636"/>
    <property type="match status" value="1"/>
</dbReference>
<evidence type="ECO:0000313" key="2">
    <source>
        <dbReference type="EMBL" id="SOJ55621.1"/>
    </source>
</evidence>
<dbReference type="Proteomes" id="UP000554965">
    <property type="component" value="Unassembled WGS sequence"/>
</dbReference>
<reference evidence="2 3" key="1">
    <citation type="submission" date="2017-10" db="EMBL/GenBank/DDBJ databases">
        <authorList>
            <consortium name="Urmite Genomes"/>
        </authorList>
    </citation>
    <scope>NUCLEOTIDE SEQUENCE [LARGE SCALE GENOMIC DNA]</scope>
    <source>
        <strain evidence="2 3">FB-527</strain>
    </source>
</reference>
<gene>
    <name evidence="2" type="ORF">MSIMFB_03103</name>
</gene>
<protein>
    <recommendedName>
        <fullName evidence="4">Lipoprotein LppI</fullName>
    </recommendedName>
</protein>
<name>A0A7Z7IL55_9MYCO</name>